<comment type="caution">
    <text evidence="1">The sequence shown here is derived from an EMBL/GenBank/DDBJ whole genome shotgun (WGS) entry which is preliminary data.</text>
</comment>
<accession>A0A6A0AA78</accession>
<dbReference type="AlphaFoldDB" id="A0A6A0AA78"/>
<evidence type="ECO:0000313" key="2">
    <source>
        <dbReference type="Proteomes" id="UP000485058"/>
    </source>
</evidence>
<name>A0A6A0AA78_HAELA</name>
<protein>
    <submittedName>
        <fullName evidence="1">Uncharacterized protein</fullName>
    </submittedName>
</protein>
<dbReference type="EMBL" id="BLLF01004389">
    <property type="protein sequence ID" value="GFH29508.1"/>
    <property type="molecule type" value="Genomic_DNA"/>
</dbReference>
<keyword evidence="2" id="KW-1185">Reference proteome</keyword>
<sequence length="96" mass="10781">MRRRRQRGMREMRHVPAAVPAAVAELRVCSPRLHTHQAESLLQLRLSGHGNLSKLAFKAGPSLFGRGCTRVLHGEWTGLLHKQLARLTILAQEGER</sequence>
<organism evidence="1 2">
    <name type="scientific">Haematococcus lacustris</name>
    <name type="common">Green alga</name>
    <name type="synonym">Haematococcus pluvialis</name>
    <dbReference type="NCBI Taxonomy" id="44745"/>
    <lineage>
        <taxon>Eukaryota</taxon>
        <taxon>Viridiplantae</taxon>
        <taxon>Chlorophyta</taxon>
        <taxon>core chlorophytes</taxon>
        <taxon>Chlorophyceae</taxon>
        <taxon>CS clade</taxon>
        <taxon>Chlamydomonadales</taxon>
        <taxon>Haematococcaceae</taxon>
        <taxon>Haematococcus</taxon>
    </lineage>
</organism>
<gene>
    <name evidence="1" type="ORF">HaLaN_28184</name>
</gene>
<proteinExistence type="predicted"/>
<dbReference type="Proteomes" id="UP000485058">
    <property type="component" value="Unassembled WGS sequence"/>
</dbReference>
<reference evidence="1 2" key="1">
    <citation type="submission" date="2020-02" db="EMBL/GenBank/DDBJ databases">
        <title>Draft genome sequence of Haematococcus lacustris strain NIES-144.</title>
        <authorList>
            <person name="Morimoto D."/>
            <person name="Nakagawa S."/>
            <person name="Yoshida T."/>
            <person name="Sawayama S."/>
        </authorList>
    </citation>
    <scope>NUCLEOTIDE SEQUENCE [LARGE SCALE GENOMIC DNA]</scope>
    <source>
        <strain evidence="1 2">NIES-144</strain>
    </source>
</reference>
<evidence type="ECO:0000313" key="1">
    <source>
        <dbReference type="EMBL" id="GFH29508.1"/>
    </source>
</evidence>